<accession>A0A7V0Z3N9</accession>
<gene>
    <name evidence="2" type="ORF">ENP86_00655</name>
</gene>
<organism evidence="2">
    <name type="scientific">candidate division WOR-3 bacterium</name>
    <dbReference type="NCBI Taxonomy" id="2052148"/>
    <lineage>
        <taxon>Bacteria</taxon>
        <taxon>Bacteria division WOR-3</taxon>
    </lineage>
</organism>
<comment type="caution">
    <text evidence="2">The sequence shown here is derived from an EMBL/GenBank/DDBJ whole genome shotgun (WGS) entry which is preliminary data.</text>
</comment>
<sequence>MDEVRKWQQEKILLKVVDALKKRDFNAEYFQTIDNLNEYLLKSIPPEASIGIGGSMTIREIGIIERLEQRGNKIIHHWQKGLTEETDKEVRKREMLADYYLTSANAITKNGDIINIDGIGNRIAAMIYGPDNVYIIAGYNKIVPSIHDGIKRSKEIAAVMNAKRVSAKAPCVNTGMCIDCNVKGRICRVISIIQFRPWQTNINVLLVNEILGF</sequence>
<name>A0A7V0Z3N9_UNCW3</name>
<dbReference type="PANTHER" id="PTHR36179:SF2">
    <property type="entry name" value="LUD DOMAIN-CONTAINING PROTEIN"/>
    <property type="match status" value="1"/>
</dbReference>
<evidence type="ECO:0000259" key="1">
    <source>
        <dbReference type="Pfam" id="PF02589"/>
    </source>
</evidence>
<dbReference type="Pfam" id="PF02589">
    <property type="entry name" value="LUD_dom"/>
    <property type="match status" value="1"/>
</dbReference>
<dbReference type="PIRSF" id="PIRSF020269">
    <property type="entry name" value="DUF1121"/>
    <property type="match status" value="1"/>
</dbReference>
<evidence type="ECO:0000313" key="2">
    <source>
        <dbReference type="EMBL" id="HDY58056.1"/>
    </source>
</evidence>
<proteinExistence type="predicted"/>
<protein>
    <submittedName>
        <fullName evidence="2">Lactate utilization protein</fullName>
    </submittedName>
</protein>
<dbReference type="EMBL" id="DSKY01000002">
    <property type="protein sequence ID" value="HDY58056.1"/>
    <property type="molecule type" value="Genomic_DNA"/>
</dbReference>
<dbReference type="InterPro" id="IPR009501">
    <property type="entry name" value="UCP020269"/>
</dbReference>
<dbReference type="PANTHER" id="PTHR36179">
    <property type="entry name" value="LUD_DOM DOMAIN-CONTAINING PROTEIN"/>
    <property type="match status" value="1"/>
</dbReference>
<dbReference type="AlphaFoldDB" id="A0A7V0Z3N9"/>
<reference evidence="2" key="1">
    <citation type="journal article" date="2020" name="mSystems">
        <title>Genome- and Community-Level Interaction Insights into Carbon Utilization and Element Cycling Functions of Hydrothermarchaeota in Hydrothermal Sediment.</title>
        <authorList>
            <person name="Zhou Z."/>
            <person name="Liu Y."/>
            <person name="Xu W."/>
            <person name="Pan J."/>
            <person name="Luo Z.H."/>
            <person name="Li M."/>
        </authorList>
    </citation>
    <scope>NUCLEOTIDE SEQUENCE [LARGE SCALE GENOMIC DNA]</scope>
    <source>
        <strain evidence="2">SpSt-258</strain>
    </source>
</reference>
<feature type="domain" description="LUD" evidence="1">
    <location>
        <begin position="15"/>
        <end position="206"/>
    </location>
</feature>
<dbReference type="InterPro" id="IPR003741">
    <property type="entry name" value="LUD_dom"/>
</dbReference>